<dbReference type="AlphaFoldDB" id="A0A931CT86"/>
<feature type="non-terminal residue" evidence="13">
    <location>
        <position position="1"/>
    </location>
</feature>
<name>A0A931CT86_9BACT</name>
<dbReference type="GO" id="GO:0009055">
    <property type="term" value="F:electron transfer activity"/>
    <property type="evidence" value="ECO:0007669"/>
    <property type="project" value="TreeGrafter"/>
</dbReference>
<evidence type="ECO:0000256" key="2">
    <source>
        <dbReference type="ARBA" id="ARBA00007543"/>
    </source>
</evidence>
<dbReference type="EMBL" id="JACCQK010000656">
    <property type="protein sequence ID" value="MBG0780278.1"/>
    <property type="molecule type" value="Genomic_DNA"/>
</dbReference>
<keyword evidence="8" id="KW-0249">Electron transport</keyword>
<dbReference type="PANTHER" id="PTHR43141:SF5">
    <property type="entry name" value="CYTOCHROME BD-I UBIQUINOL OXIDASE SUBUNIT 2"/>
    <property type="match status" value="1"/>
</dbReference>
<dbReference type="GO" id="GO:0005886">
    <property type="term" value="C:plasma membrane"/>
    <property type="evidence" value="ECO:0007669"/>
    <property type="project" value="UniProtKB-SubCell"/>
</dbReference>
<organism evidence="13 14">
    <name type="scientific">Desulfotignum balticum</name>
    <dbReference type="NCBI Taxonomy" id="115781"/>
    <lineage>
        <taxon>Bacteria</taxon>
        <taxon>Pseudomonadati</taxon>
        <taxon>Thermodesulfobacteriota</taxon>
        <taxon>Desulfobacteria</taxon>
        <taxon>Desulfobacterales</taxon>
        <taxon>Desulfobacteraceae</taxon>
        <taxon>Desulfotignum</taxon>
    </lineage>
</organism>
<evidence type="ECO:0000313" key="14">
    <source>
        <dbReference type="Proteomes" id="UP000706172"/>
    </source>
</evidence>
<dbReference type="GO" id="GO:0019646">
    <property type="term" value="P:aerobic electron transport chain"/>
    <property type="evidence" value="ECO:0007669"/>
    <property type="project" value="TreeGrafter"/>
</dbReference>
<feature type="transmembrane region" description="Helical" evidence="12">
    <location>
        <begin position="137"/>
        <end position="159"/>
    </location>
</feature>
<accession>A0A931CT86</accession>
<sequence>GGVLFVLLFIVHGANWMAVKSTGKLQARMAAISQKTWLALVPVAVVFLLASYFATDLWANYFRYPVLFIVTLVNVAALLSIRYFVANKTYFKAWFASAATIVLCTFFGIIGLFPALFPSSLHPDWHLTAFNASSSPLTLKIMLGVVVVFIPIVIGYQIWAYHLFKDPVTEEDLDMDEAY</sequence>
<dbReference type="GO" id="GO:0016682">
    <property type="term" value="F:oxidoreductase activity, acting on diphenols and related substances as donors, oxygen as acceptor"/>
    <property type="evidence" value="ECO:0007669"/>
    <property type="project" value="TreeGrafter"/>
</dbReference>
<keyword evidence="3" id="KW-0813">Transport</keyword>
<keyword evidence="5" id="KW-0349">Heme</keyword>
<evidence type="ECO:0000256" key="11">
    <source>
        <dbReference type="ARBA" id="ARBA00023136"/>
    </source>
</evidence>
<reference evidence="13" key="1">
    <citation type="submission" date="2020-07" db="EMBL/GenBank/DDBJ databases">
        <title>Severe corrosion of carbon steel in oil field produced water can be linked to methanogenic archaea containing a special type of NiFe hydrogenase.</title>
        <authorList>
            <person name="Lahme S."/>
            <person name="Mand J."/>
            <person name="Longwell J."/>
            <person name="Smith R."/>
            <person name="Enning D."/>
        </authorList>
    </citation>
    <scope>NUCLEOTIDE SEQUENCE</scope>
    <source>
        <strain evidence="13">MIC098Bin6</strain>
    </source>
</reference>
<gene>
    <name evidence="13" type="ORF">H0S81_10190</name>
</gene>
<dbReference type="PANTHER" id="PTHR43141">
    <property type="entry name" value="CYTOCHROME BD2 SUBUNIT II"/>
    <property type="match status" value="1"/>
</dbReference>
<evidence type="ECO:0000256" key="9">
    <source>
        <dbReference type="ARBA" id="ARBA00022989"/>
    </source>
</evidence>
<comment type="caution">
    <text evidence="13">The sequence shown here is derived from an EMBL/GenBank/DDBJ whole genome shotgun (WGS) entry which is preliminary data.</text>
</comment>
<evidence type="ECO:0000256" key="3">
    <source>
        <dbReference type="ARBA" id="ARBA00022448"/>
    </source>
</evidence>
<proteinExistence type="inferred from homology"/>
<keyword evidence="9 12" id="KW-1133">Transmembrane helix</keyword>
<feature type="transmembrane region" description="Helical" evidence="12">
    <location>
        <begin position="61"/>
        <end position="81"/>
    </location>
</feature>
<protein>
    <submittedName>
        <fullName evidence="13">Cytochrome d ubiquinol oxidase subunit II</fullName>
    </submittedName>
</protein>
<dbReference type="GO" id="GO:0070069">
    <property type="term" value="C:cytochrome complex"/>
    <property type="evidence" value="ECO:0007669"/>
    <property type="project" value="TreeGrafter"/>
</dbReference>
<evidence type="ECO:0000256" key="10">
    <source>
        <dbReference type="ARBA" id="ARBA00023004"/>
    </source>
</evidence>
<evidence type="ECO:0000256" key="8">
    <source>
        <dbReference type="ARBA" id="ARBA00022982"/>
    </source>
</evidence>
<keyword evidence="6 12" id="KW-0812">Transmembrane</keyword>
<keyword evidence="4" id="KW-1003">Cell membrane</keyword>
<evidence type="ECO:0000256" key="5">
    <source>
        <dbReference type="ARBA" id="ARBA00022617"/>
    </source>
</evidence>
<evidence type="ECO:0000256" key="1">
    <source>
        <dbReference type="ARBA" id="ARBA00004651"/>
    </source>
</evidence>
<evidence type="ECO:0000256" key="7">
    <source>
        <dbReference type="ARBA" id="ARBA00022723"/>
    </source>
</evidence>
<keyword evidence="10" id="KW-0408">Iron</keyword>
<evidence type="ECO:0000256" key="6">
    <source>
        <dbReference type="ARBA" id="ARBA00022692"/>
    </source>
</evidence>
<evidence type="ECO:0000256" key="12">
    <source>
        <dbReference type="SAM" id="Phobius"/>
    </source>
</evidence>
<keyword evidence="7" id="KW-0479">Metal-binding</keyword>
<evidence type="ECO:0000313" key="13">
    <source>
        <dbReference type="EMBL" id="MBG0780278.1"/>
    </source>
</evidence>
<dbReference type="GO" id="GO:0046872">
    <property type="term" value="F:metal ion binding"/>
    <property type="evidence" value="ECO:0007669"/>
    <property type="project" value="UniProtKB-KW"/>
</dbReference>
<keyword evidence="11 12" id="KW-0472">Membrane</keyword>
<dbReference type="Proteomes" id="UP000706172">
    <property type="component" value="Unassembled WGS sequence"/>
</dbReference>
<comment type="similarity">
    <text evidence="2">Belongs to the cytochrome ubiquinol oxidase subunit 2 family.</text>
</comment>
<feature type="transmembrane region" description="Helical" evidence="12">
    <location>
        <begin position="93"/>
        <end position="117"/>
    </location>
</feature>
<dbReference type="InterPro" id="IPR003317">
    <property type="entry name" value="Cyt-d_oxidase_su2"/>
</dbReference>
<evidence type="ECO:0000256" key="4">
    <source>
        <dbReference type="ARBA" id="ARBA00022475"/>
    </source>
</evidence>
<feature type="transmembrane region" description="Helical" evidence="12">
    <location>
        <begin position="37"/>
        <end position="55"/>
    </location>
</feature>
<dbReference type="Pfam" id="PF02322">
    <property type="entry name" value="Cyt_bd_oxida_II"/>
    <property type="match status" value="1"/>
</dbReference>
<comment type="subcellular location">
    <subcellularLocation>
        <location evidence="1">Cell membrane</location>
        <topology evidence="1">Multi-pass membrane protein</topology>
    </subcellularLocation>
</comment>